<accession>A0A2C9D8M1</accession>
<evidence type="ECO:0000313" key="2">
    <source>
        <dbReference type="Proteomes" id="UP000223606"/>
    </source>
</evidence>
<dbReference type="OrthoDB" id="6691177at2"/>
<reference evidence="2" key="1">
    <citation type="submission" date="2017-09" db="EMBL/GenBank/DDBJ databases">
        <title>Genome sequence of Nannocystis excedens DSM 71.</title>
        <authorList>
            <person name="Blom J."/>
        </authorList>
    </citation>
    <scope>NUCLEOTIDE SEQUENCE [LARGE SCALE GENOMIC DNA]</scope>
    <source>
        <strain evidence="2">type strain: E19</strain>
    </source>
</reference>
<gene>
    <name evidence="1" type="ORF">HDIA_2988</name>
</gene>
<sequence length="474" mass="54136">MLFSEAFKIDLKGDEPWFDPLLSLDTKLYIDPFLIFQAEFGPFTGAHAELIAFYETAFQLVADAGEQKRALPWNKAISILGTPEVEEFCLGLTASGTRGSGAAAGKAKLIADAFHRAILFGLANPDHFETIQLFQEGIAEDTISDAVGNILRHRFANYTKLICDELSIPTKKHPHLRGRFNIETQRWERIEVDAPINPFSNRQILLVPKEYLRPMPTLNPDDFWGYCYDQSAQELRTELGQEISRNVKKEVILEKALRDYESVEEYIRFLERIGGAPYDFDRDPKGLVKWYNESKNFVEKNPVNLSFNDSSDFPEFIDRLLSIFKNYVENHGGWELLHNDDGHSKSESACQRLFLGIVRHYCIANNIDVSPEVNIGRGPVDFKISQGSEFTALIEMKLAKNSKFWSGLKKQLPKYLEAEEIQIGRFLIIAFTDSDIQRLNDIYKEVSEINSKTGYQIKHCVVEAMYRPPSASRL</sequence>
<organism evidence="1 2">
    <name type="scientific">Hartmannibacter diazotrophicus</name>
    <dbReference type="NCBI Taxonomy" id="1482074"/>
    <lineage>
        <taxon>Bacteria</taxon>
        <taxon>Pseudomonadati</taxon>
        <taxon>Pseudomonadota</taxon>
        <taxon>Alphaproteobacteria</taxon>
        <taxon>Hyphomicrobiales</taxon>
        <taxon>Pleomorphomonadaceae</taxon>
        <taxon>Hartmannibacter</taxon>
    </lineage>
</organism>
<dbReference type="AlphaFoldDB" id="A0A2C9D8M1"/>
<name>A0A2C9D8M1_9HYPH</name>
<dbReference type="EMBL" id="LT960614">
    <property type="protein sequence ID" value="SON56529.1"/>
    <property type="molecule type" value="Genomic_DNA"/>
</dbReference>
<evidence type="ECO:0000313" key="1">
    <source>
        <dbReference type="EMBL" id="SON56529.1"/>
    </source>
</evidence>
<dbReference type="Proteomes" id="UP000223606">
    <property type="component" value="Chromosome 1"/>
</dbReference>
<keyword evidence="2" id="KW-1185">Reference proteome</keyword>
<dbReference type="KEGG" id="hdi:HDIA_2988"/>
<dbReference type="RefSeq" id="WP_157775673.1">
    <property type="nucleotide sequence ID" value="NZ_LT960614.1"/>
</dbReference>
<proteinExistence type="predicted"/>
<protein>
    <submittedName>
        <fullName evidence="1">Uncharacterized protein</fullName>
    </submittedName>
</protein>